<keyword evidence="10" id="KW-0496">Mitochondrion</keyword>
<sequence length="191" mass="21431">MLLIDFVHEMRDIVVHKCARKTSALSIPVTLMLWWDDTSHDQVRSRTSYLRTYNGVVSTFGNYRSVIPLSTTRLALKDDKVKVTFHLYDGRTLEAEGKVGDSLLDVVVNNDLDIDGFGACEGTVTCSTCHVVLKQEDYDRLPEEAADEERDMLDLAYGLTDTSRLGCQINLTKELDGLEIKVPESVNDARS</sequence>
<dbReference type="PRINTS" id="PR00355">
    <property type="entry name" value="ADRENODOXIN"/>
</dbReference>
<evidence type="ECO:0000256" key="4">
    <source>
        <dbReference type="ARBA" id="ARBA00022714"/>
    </source>
</evidence>
<feature type="non-terminal residue" evidence="16">
    <location>
        <position position="191"/>
    </location>
</feature>
<keyword evidence="6" id="KW-0249">Electron transport</keyword>
<dbReference type="AlphaFoldDB" id="A0A8J9YKV4"/>
<dbReference type="PANTHER" id="PTHR23426:SF76">
    <property type="entry name" value="ADRENODOXIN-LIKE PROTEIN 2, MITOCHONDRIAL"/>
    <property type="match status" value="1"/>
</dbReference>
<dbReference type="SUPFAM" id="SSF54292">
    <property type="entry name" value="2Fe-2S ferredoxin-like"/>
    <property type="match status" value="1"/>
</dbReference>
<comment type="subcellular location">
    <subcellularLocation>
        <location evidence="1">Mitochondrion</location>
    </subcellularLocation>
</comment>
<name>A0A8J9YKV4_9NEOP</name>
<evidence type="ECO:0000313" key="17">
    <source>
        <dbReference type="Proteomes" id="UP000838878"/>
    </source>
</evidence>
<keyword evidence="11" id="KW-0753">Steroid metabolism</keyword>
<dbReference type="CDD" id="cd00207">
    <property type="entry name" value="fer2"/>
    <property type="match status" value="1"/>
</dbReference>
<dbReference type="PANTHER" id="PTHR23426">
    <property type="entry name" value="FERREDOXIN/ADRENODOXIN"/>
    <property type="match status" value="1"/>
</dbReference>
<organism evidence="16 17">
    <name type="scientific">Brenthis ino</name>
    <name type="common">lesser marbled fritillary</name>
    <dbReference type="NCBI Taxonomy" id="405034"/>
    <lineage>
        <taxon>Eukaryota</taxon>
        <taxon>Metazoa</taxon>
        <taxon>Ecdysozoa</taxon>
        <taxon>Arthropoda</taxon>
        <taxon>Hexapoda</taxon>
        <taxon>Insecta</taxon>
        <taxon>Pterygota</taxon>
        <taxon>Neoptera</taxon>
        <taxon>Endopterygota</taxon>
        <taxon>Lepidoptera</taxon>
        <taxon>Glossata</taxon>
        <taxon>Ditrysia</taxon>
        <taxon>Papilionoidea</taxon>
        <taxon>Nymphalidae</taxon>
        <taxon>Heliconiinae</taxon>
        <taxon>Argynnini</taxon>
        <taxon>Brenthis</taxon>
    </lineage>
</organism>
<comment type="function">
    <text evidence="14">Required for ecdysteroidogenesis in the prothoracic gland which is necessary for larval to pupal transition.</text>
</comment>
<evidence type="ECO:0000256" key="10">
    <source>
        <dbReference type="ARBA" id="ARBA00023128"/>
    </source>
</evidence>
<dbReference type="InterPro" id="IPR012675">
    <property type="entry name" value="Beta-grasp_dom_sf"/>
</dbReference>
<feature type="domain" description="2Fe-2S ferredoxin-type" evidence="15">
    <location>
        <begin position="89"/>
        <end position="170"/>
    </location>
</feature>
<dbReference type="EMBL" id="OV170228">
    <property type="protein sequence ID" value="CAH0730410.1"/>
    <property type="molecule type" value="Genomic_DNA"/>
</dbReference>
<protein>
    <recommendedName>
        <fullName evidence="15">2Fe-2S ferredoxin-type domain-containing protein</fullName>
    </recommendedName>
</protein>
<evidence type="ECO:0000313" key="16">
    <source>
        <dbReference type="EMBL" id="CAH0730410.1"/>
    </source>
</evidence>
<evidence type="ECO:0000256" key="13">
    <source>
        <dbReference type="ARBA" id="ARBA00034078"/>
    </source>
</evidence>
<evidence type="ECO:0000256" key="2">
    <source>
        <dbReference type="ARBA" id="ARBA00010914"/>
    </source>
</evidence>
<evidence type="ECO:0000256" key="14">
    <source>
        <dbReference type="ARBA" id="ARBA00054507"/>
    </source>
</evidence>
<evidence type="ECO:0000256" key="7">
    <source>
        <dbReference type="ARBA" id="ARBA00023004"/>
    </source>
</evidence>
<evidence type="ECO:0000256" key="1">
    <source>
        <dbReference type="ARBA" id="ARBA00004173"/>
    </source>
</evidence>
<reference evidence="16" key="1">
    <citation type="submission" date="2021-12" db="EMBL/GenBank/DDBJ databases">
        <authorList>
            <person name="Martin H S."/>
        </authorList>
    </citation>
    <scope>NUCLEOTIDE SEQUENCE</scope>
</reference>
<comment type="cofactor">
    <cofactor evidence="13">
        <name>[2Fe-2S] cluster</name>
        <dbReference type="ChEBI" id="CHEBI:190135"/>
    </cofactor>
</comment>
<dbReference type="GO" id="GO:0005739">
    <property type="term" value="C:mitochondrion"/>
    <property type="evidence" value="ECO:0007669"/>
    <property type="project" value="UniProtKB-SubCell"/>
</dbReference>
<gene>
    <name evidence="16" type="ORF">BINO364_LOCUS15392</name>
</gene>
<dbReference type="Gene3D" id="3.10.20.30">
    <property type="match status" value="1"/>
</dbReference>
<evidence type="ECO:0000256" key="12">
    <source>
        <dbReference type="ARBA" id="ARBA00023250"/>
    </source>
</evidence>
<evidence type="ECO:0000256" key="8">
    <source>
        <dbReference type="ARBA" id="ARBA00023014"/>
    </source>
</evidence>
<keyword evidence="4" id="KW-0001">2Fe-2S</keyword>
<dbReference type="Proteomes" id="UP000838878">
    <property type="component" value="Chromosome 8"/>
</dbReference>
<keyword evidence="7" id="KW-0408">Iron</keyword>
<evidence type="ECO:0000256" key="3">
    <source>
        <dbReference type="ARBA" id="ARBA00022448"/>
    </source>
</evidence>
<dbReference type="InterPro" id="IPR018298">
    <property type="entry name" value="Adrenodoxin_Fe-S_BS"/>
</dbReference>
<dbReference type="PROSITE" id="PS00814">
    <property type="entry name" value="ADX"/>
    <property type="match status" value="1"/>
</dbReference>
<evidence type="ECO:0000259" key="15">
    <source>
        <dbReference type="Pfam" id="PF00111"/>
    </source>
</evidence>
<proteinExistence type="inferred from homology"/>
<dbReference type="InterPro" id="IPR036010">
    <property type="entry name" value="2Fe-2S_ferredoxin-like_sf"/>
</dbReference>
<dbReference type="Pfam" id="PF00111">
    <property type="entry name" value="Fer2"/>
    <property type="match status" value="1"/>
</dbReference>
<keyword evidence="5" id="KW-0479">Metal-binding</keyword>
<dbReference type="GO" id="GO:0009055">
    <property type="term" value="F:electron transfer activity"/>
    <property type="evidence" value="ECO:0007669"/>
    <property type="project" value="TreeGrafter"/>
</dbReference>
<comment type="similarity">
    <text evidence="2">Belongs to the adrenodoxin/putidaredoxin family.</text>
</comment>
<dbReference type="GO" id="GO:0045998">
    <property type="term" value="P:positive regulation of ecdysteroid biosynthetic process"/>
    <property type="evidence" value="ECO:0007669"/>
    <property type="project" value="UniProtKB-ARBA"/>
</dbReference>
<keyword evidence="17" id="KW-1185">Reference proteome</keyword>
<dbReference type="GO" id="GO:0140647">
    <property type="term" value="P:P450-containing electron transport chain"/>
    <property type="evidence" value="ECO:0007669"/>
    <property type="project" value="InterPro"/>
</dbReference>
<dbReference type="GO" id="GO:0006694">
    <property type="term" value="P:steroid biosynthetic process"/>
    <property type="evidence" value="ECO:0007669"/>
    <property type="project" value="UniProtKB-KW"/>
</dbReference>
<keyword evidence="12" id="KW-0755">Steroidogenesis</keyword>
<keyword evidence="3" id="KW-0813">Transport</keyword>
<dbReference type="FunFam" id="3.10.20.30:FF:000013">
    <property type="entry name" value="Adrenodoxin, mitochondrial"/>
    <property type="match status" value="1"/>
</dbReference>
<evidence type="ECO:0000256" key="9">
    <source>
        <dbReference type="ARBA" id="ARBA00023098"/>
    </source>
</evidence>
<dbReference type="InterPro" id="IPR001041">
    <property type="entry name" value="2Fe-2S_ferredoxin-type"/>
</dbReference>
<evidence type="ECO:0000256" key="5">
    <source>
        <dbReference type="ARBA" id="ARBA00022723"/>
    </source>
</evidence>
<evidence type="ECO:0000256" key="6">
    <source>
        <dbReference type="ARBA" id="ARBA00022982"/>
    </source>
</evidence>
<dbReference type="GO" id="GO:0051537">
    <property type="term" value="F:2 iron, 2 sulfur cluster binding"/>
    <property type="evidence" value="ECO:0007669"/>
    <property type="project" value="UniProtKB-KW"/>
</dbReference>
<keyword evidence="9" id="KW-0443">Lipid metabolism</keyword>
<evidence type="ECO:0000256" key="11">
    <source>
        <dbReference type="ARBA" id="ARBA00023221"/>
    </source>
</evidence>
<accession>A0A8J9YKV4</accession>
<dbReference type="GO" id="GO:0046872">
    <property type="term" value="F:metal ion binding"/>
    <property type="evidence" value="ECO:0007669"/>
    <property type="project" value="UniProtKB-KW"/>
</dbReference>
<dbReference type="OrthoDB" id="268593at2759"/>
<dbReference type="InterPro" id="IPR001055">
    <property type="entry name" value="Adrenodoxin-like"/>
</dbReference>
<keyword evidence="8" id="KW-0411">Iron-sulfur</keyword>